<evidence type="ECO:0000313" key="3">
    <source>
        <dbReference type="Proteomes" id="UP000680348"/>
    </source>
</evidence>
<keyword evidence="3" id="KW-1185">Reference proteome</keyword>
<dbReference type="EMBL" id="JAGWCR010000005">
    <property type="protein sequence ID" value="MBS3649326.1"/>
    <property type="molecule type" value="Genomic_DNA"/>
</dbReference>
<keyword evidence="1" id="KW-0732">Signal</keyword>
<comment type="caution">
    <text evidence="2">The sequence shown here is derived from an EMBL/GenBank/DDBJ whole genome shotgun (WGS) entry which is preliminary data.</text>
</comment>
<proteinExistence type="predicted"/>
<dbReference type="Proteomes" id="UP000680348">
    <property type="component" value="Unassembled WGS sequence"/>
</dbReference>
<protein>
    <submittedName>
        <fullName evidence="2">Uncharacterized protein</fullName>
    </submittedName>
</protein>
<sequence length="146" mass="15379">MHVKSLSSHLAALTLICCTAADAVELRHITVETGTKGLVSTPVSVINAAGEDLVCNADLAHWYSAEVGRAPIGGAAKLDLWFKPDSGAYFVLNDKQENMPVEALWCGIAGRAYETRFLLPLARHKGAEAAARAITCTDAQGVLACG</sequence>
<name>A0A942I9G1_9HYPH</name>
<reference evidence="2" key="1">
    <citation type="submission" date="2021-04" db="EMBL/GenBank/DDBJ databases">
        <title>Pseudaminobacter soli sp. nov., isolated from paddy soil contaminated by heavy metals.</title>
        <authorList>
            <person name="Zhang K."/>
        </authorList>
    </citation>
    <scope>NUCLEOTIDE SEQUENCE</scope>
    <source>
        <strain evidence="2">19-2017</strain>
    </source>
</reference>
<accession>A0A942I9G1</accession>
<feature type="signal peptide" evidence="1">
    <location>
        <begin position="1"/>
        <end position="23"/>
    </location>
</feature>
<evidence type="ECO:0000313" key="2">
    <source>
        <dbReference type="EMBL" id="MBS3649326.1"/>
    </source>
</evidence>
<evidence type="ECO:0000256" key="1">
    <source>
        <dbReference type="SAM" id="SignalP"/>
    </source>
</evidence>
<gene>
    <name evidence="2" type="ORF">KEU06_11960</name>
</gene>
<feature type="chain" id="PRO_5038119072" evidence="1">
    <location>
        <begin position="24"/>
        <end position="146"/>
    </location>
</feature>
<dbReference type="AlphaFoldDB" id="A0A942I9G1"/>
<organism evidence="2 3">
    <name type="scientific">Pseudaminobacter soli</name>
    <name type="common">ex Zhang et al. 2022</name>
    <dbReference type="NCBI Taxonomy" id="2831468"/>
    <lineage>
        <taxon>Bacteria</taxon>
        <taxon>Pseudomonadati</taxon>
        <taxon>Pseudomonadota</taxon>
        <taxon>Alphaproteobacteria</taxon>
        <taxon>Hyphomicrobiales</taxon>
        <taxon>Phyllobacteriaceae</taxon>
        <taxon>Pseudaminobacter</taxon>
    </lineage>
</organism>